<feature type="region of interest" description="Disordered" evidence="1">
    <location>
        <begin position="1"/>
        <end position="108"/>
    </location>
</feature>
<feature type="non-terminal residue" evidence="3">
    <location>
        <position position="1"/>
    </location>
</feature>
<dbReference type="EMBL" id="JBBHLL010000208">
    <property type="protein sequence ID" value="KAK7809954.1"/>
    <property type="molecule type" value="Genomic_DNA"/>
</dbReference>
<keyword evidence="4" id="KW-1185">Reference proteome</keyword>
<comment type="caution">
    <text evidence="3">The sequence shown here is derived from an EMBL/GenBank/DDBJ whole genome shotgun (WGS) entry which is preliminary data.</text>
</comment>
<accession>A0AAW0I6W6</accession>
<dbReference type="Pfam" id="PF17696">
    <property type="entry name" value="ALN"/>
    <property type="match status" value="1"/>
</dbReference>
<feature type="compositionally biased region" description="Basic and acidic residues" evidence="1">
    <location>
        <begin position="80"/>
        <end position="102"/>
    </location>
</feature>
<protein>
    <submittedName>
        <fullName evidence="3">Uncharacterized protein</fullName>
    </submittedName>
</protein>
<dbReference type="PANTHER" id="PTHR37367">
    <property type="entry name" value="CHROMOSOME 4 OPEN READING FRAME 3"/>
    <property type="match status" value="1"/>
</dbReference>
<evidence type="ECO:0000313" key="4">
    <source>
        <dbReference type="Proteomes" id="UP001488838"/>
    </source>
</evidence>
<feature type="compositionally biased region" description="Gly residues" evidence="1">
    <location>
        <begin position="1"/>
        <end position="12"/>
    </location>
</feature>
<proteinExistence type="predicted"/>
<dbReference type="PANTHER" id="PTHR37367:SF1">
    <property type="entry name" value="CHROMOSOME 4 OPEN READING FRAME 3"/>
    <property type="match status" value="1"/>
</dbReference>
<keyword evidence="2" id="KW-0812">Transmembrane</keyword>
<keyword evidence="2" id="KW-1133">Transmembrane helix</keyword>
<evidence type="ECO:0000256" key="1">
    <source>
        <dbReference type="SAM" id="MobiDB-lite"/>
    </source>
</evidence>
<evidence type="ECO:0000313" key="3">
    <source>
        <dbReference type="EMBL" id="KAK7809954.1"/>
    </source>
</evidence>
<organism evidence="3 4">
    <name type="scientific">Myodes glareolus</name>
    <name type="common">Bank vole</name>
    <name type="synonym">Clethrionomys glareolus</name>
    <dbReference type="NCBI Taxonomy" id="447135"/>
    <lineage>
        <taxon>Eukaryota</taxon>
        <taxon>Metazoa</taxon>
        <taxon>Chordata</taxon>
        <taxon>Craniata</taxon>
        <taxon>Vertebrata</taxon>
        <taxon>Euteleostomi</taxon>
        <taxon>Mammalia</taxon>
        <taxon>Eutheria</taxon>
        <taxon>Euarchontoglires</taxon>
        <taxon>Glires</taxon>
        <taxon>Rodentia</taxon>
        <taxon>Myomorpha</taxon>
        <taxon>Muroidea</taxon>
        <taxon>Cricetidae</taxon>
        <taxon>Arvicolinae</taxon>
        <taxon>Myodes</taxon>
    </lineage>
</organism>
<reference evidence="3 4" key="1">
    <citation type="journal article" date="2023" name="bioRxiv">
        <title>Conserved and derived expression patterns and positive selection on dental genes reveal complex evolutionary context of ever-growing rodent molars.</title>
        <authorList>
            <person name="Calamari Z.T."/>
            <person name="Song A."/>
            <person name="Cohen E."/>
            <person name="Akter M."/>
            <person name="Roy R.D."/>
            <person name="Hallikas O."/>
            <person name="Christensen M.M."/>
            <person name="Li P."/>
            <person name="Marangoni P."/>
            <person name="Jernvall J."/>
            <person name="Klein O.D."/>
        </authorList>
    </citation>
    <scope>NUCLEOTIDE SEQUENCE [LARGE SCALE GENOMIC DNA]</scope>
    <source>
        <strain evidence="3">V071</strain>
    </source>
</reference>
<dbReference type="AlphaFoldDB" id="A0AAW0I6W6"/>
<keyword evidence="2" id="KW-0472">Membrane</keyword>
<feature type="transmembrane region" description="Helical" evidence="2">
    <location>
        <begin position="113"/>
        <end position="134"/>
    </location>
</feature>
<evidence type="ECO:0000256" key="2">
    <source>
        <dbReference type="SAM" id="Phobius"/>
    </source>
</evidence>
<name>A0AAW0I6W6_MYOGA</name>
<gene>
    <name evidence="3" type="ORF">U0070_024874</name>
</gene>
<feature type="compositionally biased region" description="Polar residues" evidence="1">
    <location>
        <begin position="62"/>
        <end position="75"/>
    </location>
</feature>
<dbReference type="InterPro" id="IPR038780">
    <property type="entry name" value="ALN"/>
</dbReference>
<sequence length="135" mass="14475">QEAGRGGAGRGGARSSALGFGGGAGRLREVSQRALGVGARSRGSGTRRARRKCGTERLSGAPSCSESEMEMNQSASGSDGVRERGGSGGAERREQNRDERRQSGTNGLPKHSYWLDLWLFLLFDLVLFIFVYLLP</sequence>
<dbReference type="Proteomes" id="UP001488838">
    <property type="component" value="Unassembled WGS sequence"/>
</dbReference>